<evidence type="ECO:0000313" key="1">
    <source>
        <dbReference type="EMBL" id="KAI4357196.1"/>
    </source>
</evidence>
<protein>
    <submittedName>
        <fullName evidence="1">Uncharacterized protein</fullName>
    </submittedName>
</protein>
<name>A0ACB9QBE5_BAUVA</name>
<evidence type="ECO:0000313" key="2">
    <source>
        <dbReference type="Proteomes" id="UP000828941"/>
    </source>
</evidence>
<reference evidence="1 2" key="1">
    <citation type="journal article" date="2022" name="DNA Res.">
        <title>Chromosomal-level genome assembly of the orchid tree Bauhinia variegata (Leguminosae; Cercidoideae) supports the allotetraploid origin hypothesis of Bauhinia.</title>
        <authorList>
            <person name="Zhong Y."/>
            <person name="Chen Y."/>
            <person name="Zheng D."/>
            <person name="Pang J."/>
            <person name="Liu Y."/>
            <person name="Luo S."/>
            <person name="Meng S."/>
            <person name="Qian L."/>
            <person name="Wei D."/>
            <person name="Dai S."/>
            <person name="Zhou R."/>
        </authorList>
    </citation>
    <scope>NUCLEOTIDE SEQUENCE [LARGE SCALE GENOMIC DNA]</scope>
    <source>
        <strain evidence="1">BV-YZ2020</strain>
    </source>
</reference>
<gene>
    <name evidence="1" type="ORF">L6164_001161</name>
</gene>
<keyword evidence="2" id="KW-1185">Reference proteome</keyword>
<proteinExistence type="predicted"/>
<dbReference type="EMBL" id="CM039426">
    <property type="protein sequence ID" value="KAI4357196.1"/>
    <property type="molecule type" value="Genomic_DNA"/>
</dbReference>
<sequence>MEYGFGHNLYADLFIKGTKIWDEAKVRRSLWFMSPWGVRAEKWSSLTMLQWFEFLSDDSLVANSIGISSKELLLFASVTMNKVWDERNRIAHASDSNHLDVLRVANSTLLNYFEMKNKLLSDIQEGSDDCPRGWFKAYFDIAMTKEESWAGALLLNHEGKLLGAGTRKLSTKFLLEQEALAVELAYDVAPKSNIYFEGVFPLLHNHLDKAKGDMIWEGDVLNSVPAIQFLSQKDFVSSLFTIDEEVHDQDSPPSNSDNEEDDDVILKL</sequence>
<dbReference type="Proteomes" id="UP000828941">
    <property type="component" value="Chromosome 1"/>
</dbReference>
<accession>A0ACB9QBE5</accession>
<organism evidence="1 2">
    <name type="scientific">Bauhinia variegata</name>
    <name type="common">Purple orchid tree</name>
    <name type="synonym">Phanera variegata</name>
    <dbReference type="NCBI Taxonomy" id="167791"/>
    <lineage>
        <taxon>Eukaryota</taxon>
        <taxon>Viridiplantae</taxon>
        <taxon>Streptophyta</taxon>
        <taxon>Embryophyta</taxon>
        <taxon>Tracheophyta</taxon>
        <taxon>Spermatophyta</taxon>
        <taxon>Magnoliopsida</taxon>
        <taxon>eudicotyledons</taxon>
        <taxon>Gunneridae</taxon>
        <taxon>Pentapetalae</taxon>
        <taxon>rosids</taxon>
        <taxon>fabids</taxon>
        <taxon>Fabales</taxon>
        <taxon>Fabaceae</taxon>
        <taxon>Cercidoideae</taxon>
        <taxon>Cercideae</taxon>
        <taxon>Bauhiniinae</taxon>
        <taxon>Bauhinia</taxon>
    </lineage>
</organism>
<comment type="caution">
    <text evidence="1">The sequence shown here is derived from an EMBL/GenBank/DDBJ whole genome shotgun (WGS) entry which is preliminary data.</text>
</comment>